<dbReference type="AlphaFoldDB" id="A0A0F4QJR4"/>
<dbReference type="PANTHER" id="PTHR12358">
    <property type="entry name" value="SPHINGOSINE KINASE"/>
    <property type="match status" value="1"/>
</dbReference>
<dbReference type="GO" id="GO:0016301">
    <property type="term" value="F:kinase activity"/>
    <property type="evidence" value="ECO:0007669"/>
    <property type="project" value="UniProtKB-KW"/>
</dbReference>
<sequence length="287" mass="31385">MLVVYKPGGGRRLQRHLRWLRAQAKQRKIIISWYETSGFYGRDHDAIRLQAQAQKLIVVVGGDGTINLVVNAMCGSSAQLACLPAGTGNDFCRQFGYSQRQWRAAVFSSHSIALDLGAIGTRYFVNIAGVGFNAEVVKSLRGSKSVGALSYVWGGIKQLFCAPTVQLTTAQGPELKHGMMLLLANGRFFAAGLKPAPLASLQDAQLECMWFSARNWWQRLVVFAAMLVGCHQHLPWVHREKRTQLDITTPGLAVEADGDLVATTPVTIRSLPGAVQLKVLPETVSLD</sequence>
<keyword evidence="1" id="KW-0808">Transferase</keyword>
<evidence type="ECO:0000256" key="3">
    <source>
        <dbReference type="ARBA" id="ARBA00022777"/>
    </source>
</evidence>
<name>A0A0F4QJR4_9GAMM</name>
<evidence type="ECO:0000256" key="2">
    <source>
        <dbReference type="ARBA" id="ARBA00022741"/>
    </source>
</evidence>
<dbReference type="OrthoDB" id="142078at2"/>
<protein>
    <recommendedName>
        <fullName evidence="5">DAGKc domain-containing protein</fullName>
    </recommendedName>
</protein>
<dbReference type="SUPFAM" id="SSF111331">
    <property type="entry name" value="NAD kinase/diacylglycerol kinase-like"/>
    <property type="match status" value="1"/>
</dbReference>
<organism evidence="6 7">
    <name type="scientific">Pseudoalteromonas rubra</name>
    <dbReference type="NCBI Taxonomy" id="43658"/>
    <lineage>
        <taxon>Bacteria</taxon>
        <taxon>Pseudomonadati</taxon>
        <taxon>Pseudomonadota</taxon>
        <taxon>Gammaproteobacteria</taxon>
        <taxon>Alteromonadales</taxon>
        <taxon>Pseudoalteromonadaceae</taxon>
        <taxon>Pseudoalteromonas</taxon>
    </lineage>
</organism>
<accession>A0A0F4QJR4</accession>
<dbReference type="Proteomes" id="UP000033452">
    <property type="component" value="Unassembled WGS sequence"/>
</dbReference>
<dbReference type="EMBL" id="JXYA01000037">
    <property type="protein sequence ID" value="KJZ07500.1"/>
    <property type="molecule type" value="Genomic_DNA"/>
</dbReference>
<evidence type="ECO:0000256" key="1">
    <source>
        <dbReference type="ARBA" id="ARBA00022679"/>
    </source>
</evidence>
<keyword evidence="2" id="KW-0547">Nucleotide-binding</keyword>
<evidence type="ECO:0000259" key="5">
    <source>
        <dbReference type="PROSITE" id="PS50146"/>
    </source>
</evidence>
<dbReference type="PROSITE" id="PS50146">
    <property type="entry name" value="DAGK"/>
    <property type="match status" value="1"/>
</dbReference>
<evidence type="ECO:0000313" key="7">
    <source>
        <dbReference type="Proteomes" id="UP000033452"/>
    </source>
</evidence>
<dbReference type="PATRIC" id="fig|43658.5.peg.3284"/>
<dbReference type="Gene3D" id="2.60.200.40">
    <property type="match status" value="1"/>
</dbReference>
<proteinExistence type="predicted"/>
<dbReference type="Gene3D" id="3.40.50.10330">
    <property type="entry name" value="Probable inorganic polyphosphate/atp-NAD kinase, domain 1"/>
    <property type="match status" value="1"/>
</dbReference>
<keyword evidence="4" id="KW-0067">ATP-binding</keyword>
<dbReference type="Pfam" id="PF00781">
    <property type="entry name" value="DAGK_cat"/>
    <property type="match status" value="1"/>
</dbReference>
<keyword evidence="3" id="KW-0418">Kinase</keyword>
<evidence type="ECO:0000313" key="6">
    <source>
        <dbReference type="EMBL" id="KJZ07500.1"/>
    </source>
</evidence>
<dbReference type="InterPro" id="IPR045540">
    <property type="entry name" value="YegS/DAGK_C"/>
</dbReference>
<reference evidence="6 7" key="1">
    <citation type="journal article" date="2015" name="BMC Genomics">
        <title>Genome mining reveals unlocked bioactive potential of marine Gram-negative bacteria.</title>
        <authorList>
            <person name="Machado H."/>
            <person name="Sonnenschein E.C."/>
            <person name="Melchiorsen J."/>
            <person name="Gram L."/>
        </authorList>
    </citation>
    <scope>NUCLEOTIDE SEQUENCE [LARGE SCALE GENOMIC DNA]</scope>
    <source>
        <strain evidence="6 7">S2471</strain>
    </source>
</reference>
<dbReference type="GO" id="GO:0005524">
    <property type="term" value="F:ATP binding"/>
    <property type="evidence" value="ECO:0007669"/>
    <property type="project" value="UniProtKB-KW"/>
</dbReference>
<dbReference type="RefSeq" id="WP_046005894.1">
    <property type="nucleotide sequence ID" value="NZ_JXYA01000037.1"/>
</dbReference>
<dbReference type="Pfam" id="PF19279">
    <property type="entry name" value="YegS_C"/>
    <property type="match status" value="1"/>
</dbReference>
<evidence type="ECO:0000256" key="4">
    <source>
        <dbReference type="ARBA" id="ARBA00022840"/>
    </source>
</evidence>
<dbReference type="InterPro" id="IPR050187">
    <property type="entry name" value="Lipid_Phosphate_FormReg"/>
</dbReference>
<dbReference type="InterPro" id="IPR017438">
    <property type="entry name" value="ATP-NAD_kinase_N"/>
</dbReference>
<dbReference type="InterPro" id="IPR001206">
    <property type="entry name" value="Diacylglycerol_kinase_cat_dom"/>
</dbReference>
<feature type="domain" description="DAGKc" evidence="5">
    <location>
        <begin position="1"/>
        <end position="123"/>
    </location>
</feature>
<dbReference type="PANTHER" id="PTHR12358:SF54">
    <property type="entry name" value="SPHINGOSINE KINASE RELATED PROTEIN"/>
    <property type="match status" value="1"/>
</dbReference>
<dbReference type="InterPro" id="IPR016064">
    <property type="entry name" value="NAD/diacylglycerol_kinase_sf"/>
</dbReference>
<comment type="caution">
    <text evidence="6">The sequence shown here is derived from an EMBL/GenBank/DDBJ whole genome shotgun (WGS) entry which is preliminary data.</text>
</comment>
<keyword evidence="7" id="KW-1185">Reference proteome</keyword>
<gene>
    <name evidence="6" type="ORF">TW77_15530</name>
</gene>